<comment type="subunit">
    <text evidence="4">Homodimer.</text>
</comment>
<dbReference type="GO" id="GO:0005737">
    <property type="term" value="C:cytoplasm"/>
    <property type="evidence" value="ECO:0007669"/>
    <property type="project" value="UniProtKB-SubCell"/>
</dbReference>
<evidence type="ECO:0000313" key="9">
    <source>
        <dbReference type="EMBL" id="RAI39813.1"/>
    </source>
</evidence>
<feature type="coiled-coil region" evidence="7">
    <location>
        <begin position="58"/>
        <end position="92"/>
    </location>
</feature>
<dbReference type="InterPro" id="IPR009012">
    <property type="entry name" value="GrpE_head"/>
</dbReference>
<evidence type="ECO:0000256" key="3">
    <source>
        <dbReference type="ARBA" id="ARBA00023186"/>
    </source>
</evidence>
<dbReference type="HAMAP" id="MF_01151">
    <property type="entry name" value="GrpE"/>
    <property type="match status" value="1"/>
</dbReference>
<dbReference type="FunFam" id="2.30.22.10:FF:000002">
    <property type="entry name" value="GrpE protein homolog"/>
    <property type="match status" value="1"/>
</dbReference>
<comment type="function">
    <text evidence="4 5">Participates actively in the response to hyperosmotic and heat shock by preventing the aggregation of stress-denatured proteins, in association with DnaK and GrpE. It is the nucleotide exchange factor for DnaK and may function as a thermosensor. Unfolded proteins bind initially to DnaJ; upon interaction with the DnaJ-bound protein, DnaK hydrolyzes its bound ATP, resulting in the formation of a stable complex. GrpE releases ADP from DnaK; ATP binding to DnaK triggers the release of the substrate protein, thus completing the reaction cycle. Several rounds of ATP-dependent interactions between DnaJ, DnaK and GrpE are required for fully efficient folding.</text>
</comment>
<evidence type="ECO:0000256" key="7">
    <source>
        <dbReference type="SAM" id="Coils"/>
    </source>
</evidence>
<name>A0A327KQB4_9BRAD</name>
<feature type="region of interest" description="Disordered" evidence="8">
    <location>
        <begin position="206"/>
        <end position="234"/>
    </location>
</feature>
<keyword evidence="7" id="KW-0175">Coiled coil</keyword>
<evidence type="ECO:0000313" key="10">
    <source>
        <dbReference type="Proteomes" id="UP000248863"/>
    </source>
</evidence>
<evidence type="ECO:0000256" key="2">
    <source>
        <dbReference type="ARBA" id="ARBA00023016"/>
    </source>
</evidence>
<dbReference type="Gene3D" id="2.30.22.10">
    <property type="entry name" value="Head domain of nucleotide exchange factor GrpE"/>
    <property type="match status" value="1"/>
</dbReference>
<gene>
    <name evidence="4" type="primary">grpE</name>
    <name evidence="9" type="ORF">CH338_08175</name>
</gene>
<protein>
    <recommendedName>
        <fullName evidence="4 5">Protein GrpE</fullName>
    </recommendedName>
    <alternativeName>
        <fullName evidence="4">HSP-70 cofactor</fullName>
    </alternativeName>
</protein>
<keyword evidence="3 4" id="KW-0143">Chaperone</keyword>
<evidence type="ECO:0000256" key="1">
    <source>
        <dbReference type="ARBA" id="ARBA00009054"/>
    </source>
</evidence>
<dbReference type="GO" id="GO:0000774">
    <property type="term" value="F:adenyl-nucleotide exchange factor activity"/>
    <property type="evidence" value="ECO:0007669"/>
    <property type="project" value="InterPro"/>
</dbReference>
<keyword evidence="2 4" id="KW-0346">Stress response</keyword>
<dbReference type="InterPro" id="IPR000740">
    <property type="entry name" value="GrpE"/>
</dbReference>
<comment type="caution">
    <text evidence="9">The sequence shown here is derived from an EMBL/GenBank/DDBJ whole genome shotgun (WGS) entry which is preliminary data.</text>
</comment>
<accession>A0A327KQB4</accession>
<dbReference type="NCBIfam" id="NF010739">
    <property type="entry name" value="PRK14141.1"/>
    <property type="match status" value="1"/>
</dbReference>
<dbReference type="RefSeq" id="WP_111356632.1">
    <property type="nucleotide sequence ID" value="NZ_NHSK01000141.1"/>
</dbReference>
<dbReference type="PRINTS" id="PR00773">
    <property type="entry name" value="GRPEPROTEIN"/>
</dbReference>
<evidence type="ECO:0000256" key="5">
    <source>
        <dbReference type="RuleBase" id="RU000639"/>
    </source>
</evidence>
<dbReference type="EMBL" id="NPEU01000061">
    <property type="protein sequence ID" value="RAI39813.1"/>
    <property type="molecule type" value="Genomic_DNA"/>
</dbReference>
<dbReference type="GO" id="GO:0042803">
    <property type="term" value="F:protein homodimerization activity"/>
    <property type="evidence" value="ECO:0007669"/>
    <property type="project" value="InterPro"/>
</dbReference>
<keyword evidence="10" id="KW-1185">Reference proteome</keyword>
<sequence length="234" mass="24129">MTDDKAGAATAEQATSASAPDTAAATAAYAATAANAEAAAGSQNPAGQDPAVDVAALAKEAAEHKDRLLRTLAEMENLRRRTEREVADARAYGISGFARDMLAVADNLRRALEAVSAENRDALPAPVKSFLEGVELTERELLKGFERNGVKRFDPQGQKFDPNVHQAMFEIPDQTTPNGTVVQVVQAGYMIGERVLRPALVGVSKGGPKVAPGAAGEAAAPAAGEGLPPGGTTA</sequence>
<dbReference type="PROSITE" id="PS01071">
    <property type="entry name" value="GRPE"/>
    <property type="match status" value="1"/>
</dbReference>
<dbReference type="Proteomes" id="UP000248863">
    <property type="component" value="Unassembled WGS sequence"/>
</dbReference>
<dbReference type="Pfam" id="PF01025">
    <property type="entry name" value="GrpE"/>
    <property type="match status" value="1"/>
</dbReference>
<feature type="region of interest" description="Disordered" evidence="8">
    <location>
        <begin position="1"/>
        <end position="28"/>
    </location>
</feature>
<dbReference type="GO" id="GO:0006457">
    <property type="term" value="P:protein folding"/>
    <property type="evidence" value="ECO:0007669"/>
    <property type="project" value="InterPro"/>
</dbReference>
<dbReference type="AlphaFoldDB" id="A0A327KQB4"/>
<keyword evidence="4" id="KW-0963">Cytoplasm</keyword>
<dbReference type="GO" id="GO:0051082">
    <property type="term" value="F:unfolded protein binding"/>
    <property type="evidence" value="ECO:0007669"/>
    <property type="project" value="TreeGrafter"/>
</dbReference>
<reference evidence="9 10" key="1">
    <citation type="submission" date="2017-07" db="EMBL/GenBank/DDBJ databases">
        <title>Draft Genome Sequences of Select Purple Nonsulfur Bacteria.</title>
        <authorList>
            <person name="Lasarre B."/>
            <person name="Mckinlay J.B."/>
        </authorList>
    </citation>
    <scope>NUCLEOTIDE SEQUENCE [LARGE SCALE GENOMIC DNA]</scope>
    <source>
        <strain evidence="9 10">DSM 11907</strain>
    </source>
</reference>
<comment type="similarity">
    <text evidence="1 4 6">Belongs to the GrpE family.</text>
</comment>
<dbReference type="OrthoDB" id="9789811at2"/>
<dbReference type="PANTHER" id="PTHR21237:SF23">
    <property type="entry name" value="GRPE PROTEIN HOMOLOG, MITOCHONDRIAL"/>
    <property type="match status" value="1"/>
</dbReference>
<dbReference type="Gene3D" id="3.90.20.20">
    <property type="match status" value="1"/>
</dbReference>
<proteinExistence type="inferred from homology"/>
<feature type="compositionally biased region" description="Low complexity" evidence="8">
    <location>
        <begin position="7"/>
        <end position="28"/>
    </location>
</feature>
<dbReference type="PANTHER" id="PTHR21237">
    <property type="entry name" value="GRPE PROTEIN"/>
    <property type="match status" value="1"/>
</dbReference>
<feature type="compositionally biased region" description="Low complexity" evidence="8">
    <location>
        <begin position="206"/>
        <end position="226"/>
    </location>
</feature>
<evidence type="ECO:0000256" key="4">
    <source>
        <dbReference type="HAMAP-Rule" id="MF_01151"/>
    </source>
</evidence>
<evidence type="ECO:0000256" key="8">
    <source>
        <dbReference type="SAM" id="MobiDB-lite"/>
    </source>
</evidence>
<dbReference type="CDD" id="cd00446">
    <property type="entry name" value="GrpE"/>
    <property type="match status" value="1"/>
</dbReference>
<organism evidence="9 10">
    <name type="scientific">Rhodoplanes elegans</name>
    <dbReference type="NCBI Taxonomy" id="29408"/>
    <lineage>
        <taxon>Bacteria</taxon>
        <taxon>Pseudomonadati</taxon>
        <taxon>Pseudomonadota</taxon>
        <taxon>Alphaproteobacteria</taxon>
        <taxon>Hyphomicrobiales</taxon>
        <taxon>Nitrobacteraceae</taxon>
        <taxon>Rhodoplanes</taxon>
    </lineage>
</organism>
<comment type="subcellular location">
    <subcellularLocation>
        <location evidence="4">Cytoplasm</location>
    </subcellularLocation>
</comment>
<dbReference type="SUPFAM" id="SSF51064">
    <property type="entry name" value="Head domain of nucleotide exchange factor GrpE"/>
    <property type="match status" value="1"/>
</dbReference>
<dbReference type="GO" id="GO:0051087">
    <property type="term" value="F:protein-folding chaperone binding"/>
    <property type="evidence" value="ECO:0007669"/>
    <property type="project" value="InterPro"/>
</dbReference>
<evidence type="ECO:0000256" key="6">
    <source>
        <dbReference type="RuleBase" id="RU004478"/>
    </source>
</evidence>
<dbReference type="InterPro" id="IPR013805">
    <property type="entry name" value="GrpE_CC"/>
</dbReference>
<dbReference type="SUPFAM" id="SSF58014">
    <property type="entry name" value="Coiled-coil domain of nucleotide exchange factor GrpE"/>
    <property type="match status" value="1"/>
</dbReference>